<dbReference type="Pfam" id="PF01520">
    <property type="entry name" value="Amidase_3"/>
    <property type="match status" value="1"/>
</dbReference>
<dbReference type="Gene3D" id="2.30.30.40">
    <property type="entry name" value="SH3 Domains"/>
    <property type="match status" value="5"/>
</dbReference>
<keyword evidence="3" id="KW-0961">Cell wall biogenesis/degradation</keyword>
<feature type="domain" description="SH3b" evidence="6">
    <location>
        <begin position="171"/>
        <end position="235"/>
    </location>
</feature>
<feature type="domain" description="SH3b" evidence="6">
    <location>
        <begin position="243"/>
        <end position="306"/>
    </location>
</feature>
<dbReference type="RefSeq" id="WP_248253974.1">
    <property type="nucleotide sequence ID" value="NZ_JAIWJX010000002.1"/>
</dbReference>
<reference evidence="7" key="1">
    <citation type="submission" date="2021-09" db="EMBL/GenBank/DDBJ databases">
        <title>Genome analysis of Fictibacillus sp. KIGAM418 isolated from marine sediment.</title>
        <authorList>
            <person name="Seo M.-J."/>
            <person name="Cho E.-S."/>
            <person name="Hwang C.Y."/>
        </authorList>
    </citation>
    <scope>NUCLEOTIDE SEQUENCE</scope>
    <source>
        <strain evidence="7">KIGAM418</strain>
    </source>
</reference>
<feature type="domain" description="SH3" evidence="5">
    <location>
        <begin position="164"/>
        <end position="236"/>
    </location>
</feature>
<sequence>MRKITSLALILAFILSLFTTHADAAASQTKAKVTASILNVRSKPSTSSSIIDKLKKDAAVTIKAESNGWSQVNLKKGTGWVSSKYLKKISVSASSATKTGYVTASSLNLREKATTSSKSILLLKKGNKVTILKTSGSWYYIQASGSKKGYVSKSYISTKAPAPSSAPKAKTVYGYVNASSFLTLREKASTTSKSLMQLKRGTKITILKTSGSWHNAKAPNGKTGWVLKNYIASKAPAPAPVKTVYAYVNTGSLNLREKATTSSKSLMTLKKGQQVKVLDPGSTWSYIQASNGTKGWVSKKYLSATAPVTVQPSVKKGYVTTNDLNVRENAGTSFKVVAKLNTGAEVQVYSSKGDWLNIKTSSGIKGWVHKAYITFTKINDNSLSLPSSFPNLRGKKIMIDPGHGGYDVGAVGAGYGTYEKNVTLSTALILAQKLKAAGAKVYMTRSTDTAIALTSRPQLSNSYLVDAFVSIHYNSGPSAGTGIETFYQPGSAYSGLASLVQQSVVKYTGFKSRGIAGKNLQVLRTNKRPCVLVELGFLSNKSEEQIVRTSAHQQKAAAGIAEGLNSYFR</sequence>
<dbReference type="SMART" id="SM00326">
    <property type="entry name" value="SH3"/>
    <property type="match status" value="2"/>
</dbReference>
<keyword evidence="1" id="KW-0728">SH3 domain</keyword>
<dbReference type="InterPro" id="IPR003646">
    <property type="entry name" value="SH3-like_bac-type"/>
</dbReference>
<dbReference type="SMART" id="SM00646">
    <property type="entry name" value="Ami_3"/>
    <property type="match status" value="1"/>
</dbReference>
<dbReference type="EMBL" id="JAIWJX010000002">
    <property type="protein sequence ID" value="MCK6258729.1"/>
    <property type="molecule type" value="Genomic_DNA"/>
</dbReference>
<evidence type="ECO:0000256" key="2">
    <source>
        <dbReference type="ARBA" id="ARBA00022801"/>
    </source>
</evidence>
<gene>
    <name evidence="7" type="ORF">LCY76_19360</name>
</gene>
<proteinExistence type="predicted"/>
<keyword evidence="4" id="KW-0732">Signal</keyword>
<feature type="chain" id="PRO_5040727809" evidence="4">
    <location>
        <begin position="25"/>
        <end position="569"/>
    </location>
</feature>
<accession>A0A9X2BE97</accession>
<keyword evidence="8" id="KW-1185">Reference proteome</keyword>
<evidence type="ECO:0000259" key="5">
    <source>
        <dbReference type="PROSITE" id="PS50002"/>
    </source>
</evidence>
<name>A0A9X2BE97_9BACL</name>
<dbReference type="InterPro" id="IPR052354">
    <property type="entry name" value="Cell_Wall_Dynamics_Protein"/>
</dbReference>
<dbReference type="InterPro" id="IPR002508">
    <property type="entry name" value="MurNAc-LAA_cat"/>
</dbReference>
<dbReference type="Pfam" id="PF08239">
    <property type="entry name" value="SH3_3"/>
    <property type="match status" value="5"/>
</dbReference>
<feature type="domain" description="SH3b" evidence="6">
    <location>
        <begin position="97"/>
        <end position="160"/>
    </location>
</feature>
<evidence type="ECO:0000313" key="7">
    <source>
        <dbReference type="EMBL" id="MCK6258729.1"/>
    </source>
</evidence>
<keyword evidence="2" id="KW-0378">Hydrolase</keyword>
<protein>
    <submittedName>
        <fullName evidence="7">SH3 domain-containing protein</fullName>
    </submittedName>
</protein>
<feature type="domain" description="SH3b" evidence="6">
    <location>
        <begin position="28"/>
        <end position="90"/>
    </location>
</feature>
<dbReference type="PIRSF" id="PIRSF037846">
    <property type="entry name" value="Autolysin_YrvJ_prd"/>
    <property type="match status" value="1"/>
</dbReference>
<dbReference type="InterPro" id="IPR017293">
    <property type="entry name" value="N-acetylmuramoyl-L-ala_amidase"/>
</dbReference>
<evidence type="ECO:0000313" key="8">
    <source>
        <dbReference type="Proteomes" id="UP001139011"/>
    </source>
</evidence>
<dbReference type="SMART" id="SM00287">
    <property type="entry name" value="SH3b"/>
    <property type="match status" value="5"/>
</dbReference>
<dbReference type="PROSITE" id="PS50002">
    <property type="entry name" value="SH3"/>
    <property type="match status" value="1"/>
</dbReference>
<dbReference type="PROSITE" id="PS51781">
    <property type="entry name" value="SH3B"/>
    <property type="match status" value="5"/>
</dbReference>
<comment type="caution">
    <text evidence="7">The sequence shown here is derived from an EMBL/GenBank/DDBJ whole genome shotgun (WGS) entry which is preliminary data.</text>
</comment>
<dbReference type="PANTHER" id="PTHR34408">
    <property type="entry name" value="FAMILY PROTEIN, PUTATIVE-RELATED"/>
    <property type="match status" value="1"/>
</dbReference>
<dbReference type="AlphaFoldDB" id="A0A9X2BE97"/>
<dbReference type="Gene3D" id="3.40.630.40">
    <property type="entry name" value="Zn-dependent exopeptidases"/>
    <property type="match status" value="1"/>
</dbReference>
<dbReference type="SUPFAM" id="SSF53187">
    <property type="entry name" value="Zn-dependent exopeptidases"/>
    <property type="match status" value="1"/>
</dbReference>
<evidence type="ECO:0000256" key="1">
    <source>
        <dbReference type="ARBA" id="ARBA00022443"/>
    </source>
</evidence>
<dbReference type="GO" id="GO:0008745">
    <property type="term" value="F:N-acetylmuramoyl-L-alanine amidase activity"/>
    <property type="evidence" value="ECO:0007669"/>
    <property type="project" value="InterPro"/>
</dbReference>
<dbReference type="GO" id="GO:0009253">
    <property type="term" value="P:peptidoglycan catabolic process"/>
    <property type="evidence" value="ECO:0007669"/>
    <property type="project" value="InterPro"/>
</dbReference>
<evidence type="ECO:0000259" key="6">
    <source>
        <dbReference type="PROSITE" id="PS51781"/>
    </source>
</evidence>
<dbReference type="PANTHER" id="PTHR34408:SF1">
    <property type="entry name" value="GLYCOSYL HYDROLASE FAMILY 19 DOMAIN-CONTAINING PROTEIN HI_1415"/>
    <property type="match status" value="1"/>
</dbReference>
<dbReference type="GO" id="GO:0071555">
    <property type="term" value="P:cell wall organization"/>
    <property type="evidence" value="ECO:0007669"/>
    <property type="project" value="UniProtKB-KW"/>
</dbReference>
<dbReference type="CDD" id="cd02696">
    <property type="entry name" value="MurNAc-LAA"/>
    <property type="match status" value="1"/>
</dbReference>
<dbReference type="Proteomes" id="UP001139011">
    <property type="component" value="Unassembled WGS sequence"/>
</dbReference>
<organism evidence="7 8">
    <name type="scientific">Fictibacillus marinisediminis</name>
    <dbReference type="NCBI Taxonomy" id="2878389"/>
    <lineage>
        <taxon>Bacteria</taxon>
        <taxon>Bacillati</taxon>
        <taxon>Bacillota</taxon>
        <taxon>Bacilli</taxon>
        <taxon>Bacillales</taxon>
        <taxon>Fictibacillaceae</taxon>
        <taxon>Fictibacillus</taxon>
    </lineage>
</organism>
<dbReference type="InterPro" id="IPR001452">
    <property type="entry name" value="SH3_domain"/>
</dbReference>
<evidence type="ECO:0000256" key="3">
    <source>
        <dbReference type="ARBA" id="ARBA00023316"/>
    </source>
</evidence>
<feature type="signal peptide" evidence="4">
    <location>
        <begin position="1"/>
        <end position="24"/>
    </location>
</feature>
<evidence type="ECO:0000256" key="4">
    <source>
        <dbReference type="SAM" id="SignalP"/>
    </source>
</evidence>
<feature type="domain" description="SH3b" evidence="6">
    <location>
        <begin position="314"/>
        <end position="377"/>
    </location>
</feature>